<evidence type="ECO:0000256" key="6">
    <source>
        <dbReference type="ARBA" id="ARBA00022692"/>
    </source>
</evidence>
<evidence type="ECO:0000256" key="3">
    <source>
        <dbReference type="ARBA" id="ARBA00022106"/>
    </source>
</evidence>
<dbReference type="Pfam" id="PF01554">
    <property type="entry name" value="MatE"/>
    <property type="match status" value="2"/>
</dbReference>
<feature type="transmembrane region" description="Helical" evidence="10">
    <location>
        <begin position="57"/>
        <end position="82"/>
    </location>
</feature>
<feature type="transmembrane region" description="Helical" evidence="10">
    <location>
        <begin position="420"/>
        <end position="440"/>
    </location>
</feature>
<name>A0A8B4I2B6_PSEFL</name>
<feature type="transmembrane region" description="Helical" evidence="10">
    <location>
        <begin position="318"/>
        <end position="344"/>
    </location>
</feature>
<keyword evidence="9" id="KW-0046">Antibiotic resistance</keyword>
<dbReference type="CDD" id="cd13143">
    <property type="entry name" value="MATE_MepA_like"/>
    <property type="match status" value="1"/>
</dbReference>
<accession>A0A8B4I2B6</accession>
<dbReference type="GO" id="GO:0005886">
    <property type="term" value="C:plasma membrane"/>
    <property type="evidence" value="ECO:0007669"/>
    <property type="project" value="UniProtKB-SubCell"/>
</dbReference>
<comment type="similarity">
    <text evidence="2">Belongs to the multi antimicrobial extrusion (MATE) (TC 2.A.66.1) family. MepA subfamily.</text>
</comment>
<feature type="transmembrane region" description="Helical" evidence="10">
    <location>
        <begin position="192"/>
        <end position="216"/>
    </location>
</feature>
<dbReference type="GO" id="GO:0046677">
    <property type="term" value="P:response to antibiotic"/>
    <property type="evidence" value="ECO:0007669"/>
    <property type="project" value="UniProtKB-KW"/>
</dbReference>
<evidence type="ECO:0000313" key="12">
    <source>
        <dbReference type="Proteomes" id="UP000248640"/>
    </source>
</evidence>
<dbReference type="InterPro" id="IPR048279">
    <property type="entry name" value="MdtK-like"/>
</dbReference>
<evidence type="ECO:0000256" key="8">
    <source>
        <dbReference type="ARBA" id="ARBA00023136"/>
    </source>
</evidence>
<dbReference type="PANTHER" id="PTHR43823:SF3">
    <property type="entry name" value="MULTIDRUG EXPORT PROTEIN MEPA"/>
    <property type="match status" value="1"/>
</dbReference>
<evidence type="ECO:0000256" key="10">
    <source>
        <dbReference type="SAM" id="Phobius"/>
    </source>
</evidence>
<organism evidence="11 12">
    <name type="scientific">Pseudomonas fluorescens</name>
    <dbReference type="NCBI Taxonomy" id="294"/>
    <lineage>
        <taxon>Bacteria</taxon>
        <taxon>Pseudomonadati</taxon>
        <taxon>Pseudomonadota</taxon>
        <taxon>Gammaproteobacteria</taxon>
        <taxon>Pseudomonadales</taxon>
        <taxon>Pseudomonadaceae</taxon>
        <taxon>Pseudomonas</taxon>
    </lineage>
</organism>
<dbReference type="RefSeq" id="WP_084375868.1">
    <property type="nucleotide sequence ID" value="NZ_CBCRXZ010000044.1"/>
</dbReference>
<feature type="transmembrane region" description="Helical" evidence="10">
    <location>
        <begin position="275"/>
        <end position="297"/>
    </location>
</feature>
<dbReference type="GO" id="GO:0042910">
    <property type="term" value="F:xenobiotic transmembrane transporter activity"/>
    <property type="evidence" value="ECO:0007669"/>
    <property type="project" value="InterPro"/>
</dbReference>
<evidence type="ECO:0000256" key="4">
    <source>
        <dbReference type="ARBA" id="ARBA00022448"/>
    </source>
</evidence>
<dbReference type="PANTHER" id="PTHR43823">
    <property type="entry name" value="SPORULATION PROTEIN YKVU"/>
    <property type="match status" value="1"/>
</dbReference>
<gene>
    <name evidence="11" type="primary">mepA_1</name>
    <name evidence="11" type="ORF">NCTC10038_00934</name>
</gene>
<feature type="transmembrane region" description="Helical" evidence="10">
    <location>
        <begin position="364"/>
        <end position="383"/>
    </location>
</feature>
<dbReference type="InterPro" id="IPR045070">
    <property type="entry name" value="MATE_MepA-like"/>
</dbReference>
<feature type="transmembrane region" description="Helical" evidence="10">
    <location>
        <begin position="236"/>
        <end position="255"/>
    </location>
</feature>
<evidence type="ECO:0000313" key="11">
    <source>
        <dbReference type="EMBL" id="SQF89551.1"/>
    </source>
</evidence>
<dbReference type="PIRSF" id="PIRSF006603">
    <property type="entry name" value="DinF"/>
    <property type="match status" value="1"/>
</dbReference>
<evidence type="ECO:0000256" key="1">
    <source>
        <dbReference type="ARBA" id="ARBA00004429"/>
    </source>
</evidence>
<dbReference type="GO" id="GO:0015297">
    <property type="term" value="F:antiporter activity"/>
    <property type="evidence" value="ECO:0007669"/>
    <property type="project" value="InterPro"/>
</dbReference>
<dbReference type="InterPro" id="IPR051327">
    <property type="entry name" value="MATE_MepA_subfamily"/>
</dbReference>
<keyword evidence="6 10" id="KW-0812">Transmembrane</keyword>
<dbReference type="GeneID" id="61636933"/>
<keyword evidence="8 10" id="KW-0472">Membrane</keyword>
<keyword evidence="5" id="KW-1003">Cell membrane</keyword>
<evidence type="ECO:0000256" key="9">
    <source>
        <dbReference type="ARBA" id="ARBA00023251"/>
    </source>
</evidence>
<keyword evidence="4" id="KW-0813">Transport</keyword>
<dbReference type="EMBL" id="LS483372">
    <property type="protein sequence ID" value="SQF89551.1"/>
    <property type="molecule type" value="Genomic_DNA"/>
</dbReference>
<sequence length="451" mass="48460">MKVSSIAIDTKNVSSTYWRYATPTVAAMLVSGFYQIIDGIFIGHIVGVEGLAAINMAWPWIGFIAGVGLMIGAGAGTLCSIAQGEGNYENAESFLGQVFWLLVLLGVAAGILIIAGRDSLLTIQGASPSVQQHGSDYLQIIGWSSPLVIASIAMPILVRNLGAPMLATAMMLIGAVTNTLLDYLFIVEFHWGLRGAAIATVAGESISVFIGLVFLFTRYSSLPLNLCRATFVIKPLACQSILINGFSSLLMYLYSSFAALLHNTALMHYGSTANVAAYAITGYLMMAYYLLVEGLASGMQPLVSYFHGTGDSFAVRKVFVLALRVVLGTGVLFVLMFLMFPHIATQIFINGDDPTLDLMASQAVRLHLFMLFLDGFLVLTAAYYQAVSDSKKATIITLANMGIQIPFLLILAPWLGVIGILLALPLSTLVLALGVYPIIIREFSHRGCLKK</sequence>
<feature type="transmembrane region" description="Helical" evidence="10">
    <location>
        <begin position="94"/>
        <end position="117"/>
    </location>
</feature>
<comment type="subcellular location">
    <subcellularLocation>
        <location evidence="1">Cell inner membrane</location>
        <topology evidence="1">Multi-pass membrane protein</topology>
    </subcellularLocation>
</comment>
<protein>
    <recommendedName>
        <fullName evidence="3">Multidrug export protein MepA</fullName>
    </recommendedName>
</protein>
<evidence type="ECO:0000256" key="7">
    <source>
        <dbReference type="ARBA" id="ARBA00022989"/>
    </source>
</evidence>
<feature type="transmembrane region" description="Helical" evidence="10">
    <location>
        <begin position="137"/>
        <end position="158"/>
    </location>
</feature>
<feature type="transmembrane region" description="Helical" evidence="10">
    <location>
        <begin position="395"/>
        <end position="414"/>
    </location>
</feature>
<dbReference type="InterPro" id="IPR002528">
    <property type="entry name" value="MATE_fam"/>
</dbReference>
<reference evidence="11 12" key="1">
    <citation type="submission" date="2018-06" db="EMBL/GenBank/DDBJ databases">
        <authorList>
            <consortium name="Pathogen Informatics"/>
            <person name="Doyle S."/>
        </authorList>
    </citation>
    <scope>NUCLEOTIDE SEQUENCE [LARGE SCALE GENOMIC DNA]</scope>
    <source>
        <strain evidence="11 12">NCTC10038</strain>
    </source>
</reference>
<proteinExistence type="inferred from homology"/>
<feature type="transmembrane region" description="Helical" evidence="10">
    <location>
        <begin position="165"/>
        <end position="186"/>
    </location>
</feature>
<dbReference type="NCBIfam" id="NF007130">
    <property type="entry name" value="PRK09575.1"/>
    <property type="match status" value="1"/>
</dbReference>
<keyword evidence="7 10" id="KW-1133">Transmembrane helix</keyword>
<feature type="transmembrane region" description="Helical" evidence="10">
    <location>
        <begin position="20"/>
        <end position="37"/>
    </location>
</feature>
<dbReference type="Proteomes" id="UP000248640">
    <property type="component" value="Chromosome 1"/>
</dbReference>
<evidence type="ECO:0000256" key="5">
    <source>
        <dbReference type="ARBA" id="ARBA00022475"/>
    </source>
</evidence>
<evidence type="ECO:0000256" key="2">
    <source>
        <dbReference type="ARBA" id="ARBA00008417"/>
    </source>
</evidence>
<dbReference type="AlphaFoldDB" id="A0A8B4I2B6"/>